<name>A0A165D888_EXIGL</name>
<sequence length="61" mass="6788">RAVKTVTQILRTVCESNQKDWPPMLPMVEFAINSSISATSGFAPFELNLTYMPRMVTLPAS</sequence>
<evidence type="ECO:0000313" key="2">
    <source>
        <dbReference type="Proteomes" id="UP000077266"/>
    </source>
</evidence>
<dbReference type="Proteomes" id="UP000077266">
    <property type="component" value="Unassembled WGS sequence"/>
</dbReference>
<evidence type="ECO:0000313" key="1">
    <source>
        <dbReference type="EMBL" id="KZV83981.1"/>
    </source>
</evidence>
<keyword evidence="2" id="KW-1185">Reference proteome</keyword>
<reference evidence="1 2" key="1">
    <citation type="journal article" date="2016" name="Mol. Biol. Evol.">
        <title>Comparative Genomics of Early-Diverging Mushroom-Forming Fungi Provides Insights into the Origins of Lignocellulose Decay Capabilities.</title>
        <authorList>
            <person name="Nagy L.G."/>
            <person name="Riley R."/>
            <person name="Tritt A."/>
            <person name="Adam C."/>
            <person name="Daum C."/>
            <person name="Floudas D."/>
            <person name="Sun H."/>
            <person name="Yadav J.S."/>
            <person name="Pangilinan J."/>
            <person name="Larsson K.H."/>
            <person name="Matsuura K."/>
            <person name="Barry K."/>
            <person name="Labutti K."/>
            <person name="Kuo R."/>
            <person name="Ohm R.A."/>
            <person name="Bhattacharya S.S."/>
            <person name="Shirouzu T."/>
            <person name="Yoshinaga Y."/>
            <person name="Martin F.M."/>
            <person name="Grigoriev I.V."/>
            <person name="Hibbett D.S."/>
        </authorList>
    </citation>
    <scope>NUCLEOTIDE SEQUENCE [LARGE SCALE GENOMIC DNA]</scope>
    <source>
        <strain evidence="1 2">HHB12029</strain>
    </source>
</reference>
<accession>A0A165D888</accession>
<organism evidence="1 2">
    <name type="scientific">Exidia glandulosa HHB12029</name>
    <dbReference type="NCBI Taxonomy" id="1314781"/>
    <lineage>
        <taxon>Eukaryota</taxon>
        <taxon>Fungi</taxon>
        <taxon>Dikarya</taxon>
        <taxon>Basidiomycota</taxon>
        <taxon>Agaricomycotina</taxon>
        <taxon>Agaricomycetes</taxon>
        <taxon>Auriculariales</taxon>
        <taxon>Exidiaceae</taxon>
        <taxon>Exidia</taxon>
    </lineage>
</organism>
<gene>
    <name evidence="1" type="ORF">EXIGLDRAFT_569273</name>
</gene>
<feature type="non-terminal residue" evidence="1">
    <location>
        <position position="1"/>
    </location>
</feature>
<proteinExistence type="predicted"/>
<dbReference type="AlphaFoldDB" id="A0A165D888"/>
<dbReference type="GO" id="GO:0003676">
    <property type="term" value="F:nucleic acid binding"/>
    <property type="evidence" value="ECO:0007669"/>
    <property type="project" value="InterPro"/>
</dbReference>
<dbReference type="InterPro" id="IPR036397">
    <property type="entry name" value="RNaseH_sf"/>
</dbReference>
<dbReference type="STRING" id="1314781.A0A165D888"/>
<dbReference type="OrthoDB" id="3227343at2759"/>
<dbReference type="Gene3D" id="3.30.420.10">
    <property type="entry name" value="Ribonuclease H-like superfamily/Ribonuclease H"/>
    <property type="match status" value="1"/>
</dbReference>
<feature type="non-terminal residue" evidence="1">
    <location>
        <position position="61"/>
    </location>
</feature>
<protein>
    <submittedName>
        <fullName evidence="1">Uncharacterized protein</fullName>
    </submittedName>
</protein>
<dbReference type="EMBL" id="KV426246">
    <property type="protein sequence ID" value="KZV83981.1"/>
    <property type="molecule type" value="Genomic_DNA"/>
</dbReference>
<dbReference type="InParanoid" id="A0A165D888"/>